<dbReference type="EMBL" id="UINC01077038">
    <property type="protein sequence ID" value="SVC16777.1"/>
    <property type="molecule type" value="Genomic_DNA"/>
</dbReference>
<sequence>MFFNFVNKIKIEKGIKKMQFINIIMK</sequence>
<name>A0A382K0Z9_9ZZZZ</name>
<accession>A0A382K0Z9</accession>
<reference evidence="1" key="1">
    <citation type="submission" date="2018-05" db="EMBL/GenBank/DDBJ databases">
        <authorList>
            <person name="Lanie J.A."/>
            <person name="Ng W.-L."/>
            <person name="Kazmierczak K.M."/>
            <person name="Andrzejewski T.M."/>
            <person name="Davidsen T.M."/>
            <person name="Wayne K.J."/>
            <person name="Tettelin H."/>
            <person name="Glass J.I."/>
            <person name="Rusch D."/>
            <person name="Podicherti R."/>
            <person name="Tsui H.-C.T."/>
            <person name="Winkler M.E."/>
        </authorList>
    </citation>
    <scope>NUCLEOTIDE SEQUENCE</scope>
</reference>
<proteinExistence type="predicted"/>
<evidence type="ECO:0000313" key="1">
    <source>
        <dbReference type="EMBL" id="SVC16777.1"/>
    </source>
</evidence>
<organism evidence="1">
    <name type="scientific">marine metagenome</name>
    <dbReference type="NCBI Taxonomy" id="408172"/>
    <lineage>
        <taxon>unclassified sequences</taxon>
        <taxon>metagenomes</taxon>
        <taxon>ecological metagenomes</taxon>
    </lineage>
</organism>
<protein>
    <submittedName>
        <fullName evidence="1">Uncharacterized protein</fullName>
    </submittedName>
</protein>
<gene>
    <name evidence="1" type="ORF">METZ01_LOCUS269631</name>
</gene>
<dbReference type="AlphaFoldDB" id="A0A382K0Z9"/>